<dbReference type="InParanoid" id="L0AB29"/>
<dbReference type="KEGG" id="clg:Calag_0590"/>
<protein>
    <submittedName>
        <fullName evidence="2">Putative oxidoreductase, aryl-alcohol dehydrogenase like protein</fullName>
    </submittedName>
</protein>
<dbReference type="InterPro" id="IPR036812">
    <property type="entry name" value="NAD(P)_OxRdtase_dom_sf"/>
</dbReference>
<dbReference type="OrthoDB" id="7236at2157"/>
<evidence type="ECO:0000313" key="2">
    <source>
        <dbReference type="EMBL" id="AFZ70347.1"/>
    </source>
</evidence>
<dbReference type="PRINTS" id="PR00069">
    <property type="entry name" value="ALDKETRDTASE"/>
</dbReference>
<dbReference type="SUPFAM" id="SSF51430">
    <property type="entry name" value="NAD(P)-linked oxidoreductase"/>
    <property type="match status" value="1"/>
</dbReference>
<dbReference type="InterPro" id="IPR023210">
    <property type="entry name" value="NADP_OxRdtase_dom"/>
</dbReference>
<dbReference type="GeneID" id="14211850"/>
<dbReference type="STRING" id="1056495.Calag_0590"/>
<evidence type="ECO:0000313" key="3">
    <source>
        <dbReference type="Proteomes" id="UP000010469"/>
    </source>
</evidence>
<organism evidence="2 3">
    <name type="scientific">Caldisphaera lagunensis (strain DSM 15908 / JCM 11604 / ANMR 0165 / IC-154)</name>
    <dbReference type="NCBI Taxonomy" id="1056495"/>
    <lineage>
        <taxon>Archaea</taxon>
        <taxon>Thermoproteota</taxon>
        <taxon>Thermoprotei</taxon>
        <taxon>Acidilobales</taxon>
        <taxon>Caldisphaeraceae</taxon>
        <taxon>Caldisphaera</taxon>
    </lineage>
</organism>
<dbReference type="Gene3D" id="3.20.20.100">
    <property type="entry name" value="NADP-dependent oxidoreductase domain"/>
    <property type="match status" value="1"/>
</dbReference>
<feature type="domain" description="NADP-dependent oxidoreductase" evidence="1">
    <location>
        <begin position="16"/>
        <end position="293"/>
    </location>
</feature>
<proteinExistence type="predicted"/>
<reference evidence="3" key="1">
    <citation type="submission" date="2012-03" db="EMBL/GenBank/DDBJ databases">
        <title>Complete genome of Caldisphaera lagunensis DSM 15908.</title>
        <authorList>
            <person name="Lucas S."/>
            <person name="Copeland A."/>
            <person name="Lapidus A."/>
            <person name="Glavina del Rio T."/>
            <person name="Dalin E."/>
            <person name="Tice H."/>
            <person name="Bruce D."/>
            <person name="Goodwin L."/>
            <person name="Pitluck S."/>
            <person name="Peters L."/>
            <person name="Mikhailova N."/>
            <person name="Teshima H."/>
            <person name="Kyrpides N."/>
            <person name="Mavromatis K."/>
            <person name="Ivanova N."/>
            <person name="Brettin T."/>
            <person name="Detter J.C."/>
            <person name="Han C."/>
            <person name="Larimer F."/>
            <person name="Land M."/>
            <person name="Hauser L."/>
            <person name="Markowitz V."/>
            <person name="Cheng J.-F."/>
            <person name="Hugenholtz P."/>
            <person name="Woyke T."/>
            <person name="Wu D."/>
            <person name="Spring S."/>
            <person name="Schroeder M."/>
            <person name="Brambilla E."/>
            <person name="Klenk H.-P."/>
            <person name="Eisen J.A."/>
        </authorList>
    </citation>
    <scope>NUCLEOTIDE SEQUENCE [LARGE SCALE GENOMIC DNA]</scope>
    <source>
        <strain evidence="3">DSM 15908 / JCM 11604 / IC-154</strain>
    </source>
</reference>
<accession>L0AB29</accession>
<dbReference type="Pfam" id="PF00248">
    <property type="entry name" value="Aldo_ket_red"/>
    <property type="match status" value="1"/>
</dbReference>
<dbReference type="AlphaFoldDB" id="L0AB29"/>
<dbReference type="PANTHER" id="PTHR43638:SF3">
    <property type="entry name" value="ALDEHYDE REDUCTASE"/>
    <property type="match status" value="1"/>
</dbReference>
<evidence type="ECO:0000259" key="1">
    <source>
        <dbReference type="Pfam" id="PF00248"/>
    </source>
</evidence>
<dbReference type="InterPro" id="IPR020471">
    <property type="entry name" value="AKR"/>
</dbReference>
<dbReference type="GO" id="GO:0016491">
    <property type="term" value="F:oxidoreductase activity"/>
    <property type="evidence" value="ECO:0007669"/>
    <property type="project" value="InterPro"/>
</dbReference>
<dbReference type="EMBL" id="CP003378">
    <property type="protein sequence ID" value="AFZ70347.1"/>
    <property type="molecule type" value="Genomic_DNA"/>
</dbReference>
<dbReference type="eggNOG" id="arCOG01618">
    <property type="taxonomic scope" value="Archaea"/>
</dbReference>
<name>L0AB29_CALLD</name>
<sequence length="329" mass="36799">MKYKVFGKTKIKISEVGLGFWQIGSTSWKGDISKAKEIVKQALDSGINFFDTAEVYGNGKSEMSLGNAIKELNAIDSTFVATKVGGFRPTEYFIEKGIKRSIKNLGFKPHLLQLHWPPPIWIPLCSTIRGLEKMVDKGYVDFIGVSNFSGKLLNEAIHCTSKHEIISNQIEYNLAYRVPEIDIFPLAKKENVEIIAYSPLAKGALAGALNPNSLAQKSDKKFNIIKNDNELISTLNSISQKRGYTWSQISLKWLINNNTLPIPGTRNKNRVIEYANSSEIELDKEELSLLNSVTNKYVNMWGNKYGNLNSIRYVPCILQYIGIKIAGGA</sequence>
<gene>
    <name evidence="2" type="ordered locus">Calag_0590</name>
</gene>
<dbReference type="HOGENOM" id="CLU_023205_2_3_2"/>
<dbReference type="Proteomes" id="UP000010469">
    <property type="component" value="Chromosome"/>
</dbReference>
<keyword evidence="3" id="KW-1185">Reference proteome</keyword>
<dbReference type="PANTHER" id="PTHR43638">
    <property type="entry name" value="OXIDOREDUCTASE, ALDO/KETO REDUCTASE FAMILY PROTEIN"/>
    <property type="match status" value="1"/>
</dbReference>
<dbReference type="RefSeq" id="WP_015232245.1">
    <property type="nucleotide sequence ID" value="NC_019791.1"/>
</dbReference>